<reference evidence="3 4" key="1">
    <citation type="journal article" date="2024" name="BMC Genomics">
        <title>De novo assembly and annotation of Popillia japonica's genome with initial clues to its potential as an invasive pest.</title>
        <authorList>
            <person name="Cucini C."/>
            <person name="Boschi S."/>
            <person name="Funari R."/>
            <person name="Cardaioli E."/>
            <person name="Iannotti N."/>
            <person name="Marturano G."/>
            <person name="Paoli F."/>
            <person name="Bruttini M."/>
            <person name="Carapelli A."/>
            <person name="Frati F."/>
            <person name="Nardi F."/>
        </authorList>
    </citation>
    <scope>NUCLEOTIDE SEQUENCE [LARGE SCALE GENOMIC DNA]</scope>
    <source>
        <strain evidence="3">DMR45628</strain>
    </source>
</reference>
<feature type="domain" description="CCHC-type" evidence="2">
    <location>
        <begin position="78"/>
        <end position="94"/>
    </location>
</feature>
<name>A0AAW1JYX4_POPJA</name>
<dbReference type="EMBL" id="JASPKY010000309">
    <property type="protein sequence ID" value="KAK9709459.1"/>
    <property type="molecule type" value="Genomic_DNA"/>
</dbReference>
<protein>
    <submittedName>
        <fullName evidence="3">Zinc knuckle</fullName>
    </submittedName>
</protein>
<dbReference type="GO" id="GO:0008270">
    <property type="term" value="F:zinc ion binding"/>
    <property type="evidence" value="ECO:0007669"/>
    <property type="project" value="UniProtKB-KW"/>
</dbReference>
<dbReference type="Pfam" id="PF00098">
    <property type="entry name" value="zf-CCHC"/>
    <property type="match status" value="2"/>
</dbReference>
<feature type="domain" description="CCHC-type" evidence="2">
    <location>
        <begin position="100"/>
        <end position="114"/>
    </location>
</feature>
<organism evidence="3 4">
    <name type="scientific">Popillia japonica</name>
    <name type="common">Japanese beetle</name>
    <dbReference type="NCBI Taxonomy" id="7064"/>
    <lineage>
        <taxon>Eukaryota</taxon>
        <taxon>Metazoa</taxon>
        <taxon>Ecdysozoa</taxon>
        <taxon>Arthropoda</taxon>
        <taxon>Hexapoda</taxon>
        <taxon>Insecta</taxon>
        <taxon>Pterygota</taxon>
        <taxon>Neoptera</taxon>
        <taxon>Endopterygota</taxon>
        <taxon>Coleoptera</taxon>
        <taxon>Polyphaga</taxon>
        <taxon>Scarabaeiformia</taxon>
        <taxon>Scarabaeidae</taxon>
        <taxon>Rutelinae</taxon>
        <taxon>Popillia</taxon>
    </lineage>
</organism>
<keyword evidence="1" id="KW-0863">Zinc-finger</keyword>
<evidence type="ECO:0000256" key="1">
    <source>
        <dbReference type="PROSITE-ProRule" id="PRU00047"/>
    </source>
</evidence>
<dbReference type="AlphaFoldDB" id="A0AAW1JYX4"/>
<gene>
    <name evidence="3" type="ORF">QE152_g26612</name>
</gene>
<dbReference type="PANTHER" id="PTHR22639">
    <property type="entry name" value="GAG-RELATED PROTEIN"/>
    <property type="match status" value="1"/>
</dbReference>
<dbReference type="InterPro" id="IPR042509">
    <property type="entry name" value="ZCCHC3"/>
</dbReference>
<proteinExistence type="predicted"/>
<dbReference type="InterPro" id="IPR001878">
    <property type="entry name" value="Znf_CCHC"/>
</dbReference>
<dbReference type="InterPro" id="IPR036875">
    <property type="entry name" value="Znf_CCHC_sf"/>
</dbReference>
<evidence type="ECO:0000259" key="2">
    <source>
        <dbReference type="PROSITE" id="PS50158"/>
    </source>
</evidence>
<dbReference type="GO" id="GO:0003723">
    <property type="term" value="F:RNA binding"/>
    <property type="evidence" value="ECO:0007669"/>
    <property type="project" value="InterPro"/>
</dbReference>
<keyword evidence="4" id="KW-1185">Reference proteome</keyword>
<dbReference type="GO" id="GO:0003690">
    <property type="term" value="F:double-stranded DNA binding"/>
    <property type="evidence" value="ECO:0007669"/>
    <property type="project" value="InterPro"/>
</dbReference>
<evidence type="ECO:0000313" key="3">
    <source>
        <dbReference type="EMBL" id="KAK9709459.1"/>
    </source>
</evidence>
<evidence type="ECO:0000313" key="4">
    <source>
        <dbReference type="Proteomes" id="UP001458880"/>
    </source>
</evidence>
<dbReference type="SMART" id="SM00343">
    <property type="entry name" value="ZnF_C2HC"/>
    <property type="match status" value="3"/>
</dbReference>
<dbReference type="Gene3D" id="4.10.60.10">
    <property type="entry name" value="Zinc finger, CCHC-type"/>
    <property type="match status" value="1"/>
</dbReference>
<keyword evidence="1" id="KW-0862">Zinc</keyword>
<dbReference type="GO" id="GO:0002218">
    <property type="term" value="P:activation of innate immune response"/>
    <property type="evidence" value="ECO:0007669"/>
    <property type="project" value="InterPro"/>
</dbReference>
<dbReference type="Proteomes" id="UP001458880">
    <property type="component" value="Unassembled WGS sequence"/>
</dbReference>
<keyword evidence="1" id="KW-0479">Metal-binding</keyword>
<dbReference type="Pfam" id="PF14223">
    <property type="entry name" value="Retrotran_gag_2"/>
    <property type="match status" value="1"/>
</dbReference>
<dbReference type="PANTHER" id="PTHR22639:SF3">
    <property type="entry name" value="ZINC FINGER CCHC DOMAIN-CONTAINING PROTEIN 3"/>
    <property type="match status" value="1"/>
</dbReference>
<accession>A0AAW1JYX4</accession>
<dbReference type="SUPFAM" id="SSF57756">
    <property type="entry name" value="Retrovirus zinc finger-like domains"/>
    <property type="match status" value="1"/>
</dbReference>
<sequence length="230" mass="25478">MCKILTLPVQQNVDDNMIMCKILSTLPEKYKHFTTAWDSTPTNEKTLTKLTARLMAEEARLQGKEAEEISVAFVTNEKCFKCKKAGHFAKNCKSSQAGIKCFKCGLVGHLAKACHKTNSANVSAVNQCKICKKINHKEEDCYFRKQKIVRSGSVVSESRPAQIVIIIIIDGDDGGDVGDDGVRSDFEDLKPQPCRESLRSRGRTLGENGTATQIIVDLKGNNAREHRFTG</sequence>
<comment type="caution">
    <text evidence="3">The sequence shown here is derived from an EMBL/GenBank/DDBJ whole genome shotgun (WGS) entry which is preliminary data.</text>
</comment>
<dbReference type="PROSITE" id="PS50158">
    <property type="entry name" value="ZF_CCHC"/>
    <property type="match status" value="2"/>
</dbReference>